<evidence type="ECO:0000313" key="3">
    <source>
        <dbReference type="Proteomes" id="UP001497457"/>
    </source>
</evidence>
<feature type="signal peptide" evidence="1">
    <location>
        <begin position="1"/>
        <end position="29"/>
    </location>
</feature>
<dbReference type="PANTHER" id="PTHR37245">
    <property type="entry name" value="PAMP-INDUCED SECRETED PEPTIDE 1"/>
    <property type="match status" value="1"/>
</dbReference>
<accession>A0ABC8WT50</accession>
<dbReference type="AlphaFoldDB" id="A0ABC8WT50"/>
<organism evidence="2 3">
    <name type="scientific">Urochloa decumbens</name>
    <dbReference type="NCBI Taxonomy" id="240449"/>
    <lineage>
        <taxon>Eukaryota</taxon>
        <taxon>Viridiplantae</taxon>
        <taxon>Streptophyta</taxon>
        <taxon>Embryophyta</taxon>
        <taxon>Tracheophyta</taxon>
        <taxon>Spermatophyta</taxon>
        <taxon>Magnoliopsida</taxon>
        <taxon>Liliopsida</taxon>
        <taxon>Poales</taxon>
        <taxon>Poaceae</taxon>
        <taxon>PACMAD clade</taxon>
        <taxon>Panicoideae</taxon>
        <taxon>Panicodae</taxon>
        <taxon>Paniceae</taxon>
        <taxon>Melinidinae</taxon>
        <taxon>Urochloa</taxon>
    </lineage>
</organism>
<dbReference type="Proteomes" id="UP001497457">
    <property type="component" value="Chromosome 13rd"/>
</dbReference>
<gene>
    <name evidence="2" type="ORF">URODEC1_LOCUS17297</name>
</gene>
<evidence type="ECO:0000313" key="2">
    <source>
        <dbReference type="EMBL" id="CAL4915083.1"/>
    </source>
</evidence>
<keyword evidence="1" id="KW-0732">Signal</keyword>
<dbReference type="PANTHER" id="PTHR37245:SF9">
    <property type="entry name" value="SECRETED PROTEIN"/>
    <property type="match status" value="1"/>
</dbReference>
<protein>
    <submittedName>
        <fullName evidence="2">Uncharacterized protein</fullName>
    </submittedName>
</protein>
<keyword evidence="3" id="KW-1185">Reference proteome</keyword>
<evidence type="ECO:0000256" key="1">
    <source>
        <dbReference type="SAM" id="SignalP"/>
    </source>
</evidence>
<name>A0ABC8WT50_9POAL</name>
<proteinExistence type="predicted"/>
<sequence length="85" mass="8788">MKITTATSATVLCLSIALLCGVLVSAVDAARQLPPEGRVVESHEAAAAATAMAYTTLPERAWTKTTAMAWTQQLPSGPSPRGPGH</sequence>
<feature type="chain" id="PRO_5044779601" evidence="1">
    <location>
        <begin position="30"/>
        <end position="85"/>
    </location>
</feature>
<dbReference type="EMBL" id="OZ075123">
    <property type="protein sequence ID" value="CAL4915083.1"/>
    <property type="molecule type" value="Genomic_DNA"/>
</dbReference>
<dbReference type="InterPro" id="IPR040273">
    <property type="entry name" value="PIP1"/>
</dbReference>
<reference evidence="2" key="1">
    <citation type="submission" date="2024-10" db="EMBL/GenBank/DDBJ databases">
        <authorList>
            <person name="Ryan C."/>
        </authorList>
    </citation>
    <scope>NUCLEOTIDE SEQUENCE [LARGE SCALE GENOMIC DNA]</scope>
</reference>